<dbReference type="PANTHER" id="PTHR34631">
    <property type="match status" value="1"/>
</dbReference>
<dbReference type="InterPro" id="IPR053520">
    <property type="entry name" value="Transposase_Tn903"/>
</dbReference>
<name>A0A6M0RFQ2_9CYAN</name>
<dbReference type="EMBL" id="QXHD01000004">
    <property type="protein sequence ID" value="NEZ57710.1"/>
    <property type="molecule type" value="Genomic_DNA"/>
</dbReference>
<dbReference type="Proteomes" id="UP000481033">
    <property type="component" value="Unassembled WGS sequence"/>
</dbReference>
<evidence type="ECO:0000313" key="5">
    <source>
        <dbReference type="EMBL" id="NEZ61176.1"/>
    </source>
</evidence>
<sequence length="311" mass="35122">MKRPYKLRNWSEYNAALVKRGSLTLWLSDEVIAGWKTTQKTEKPGASKEYSDLAIQTLLTFKVIYGLALRQTIGFAGSIFELMGVSVELPVHTTLSRRQKTLTIDVPTKPASGGRHVVVDSTGIKVYGEGEWKTRQHGVSKRRTWLKLHLGVDEHTGEILAAVVTSNSMSDGEVLPDLLDQIPDDIDQVSADGAYDRTYCYDAIDEREATAAIPPRKDAKIWFHGNRKGDPHPRDENLRAIRKKGRSTWKEEINYHRRSLSETMMYRLKTIFTGDVSARCIENQTTELLLECSIINQFTHLGMPDSYPVEG</sequence>
<evidence type="ECO:0000313" key="2">
    <source>
        <dbReference type="EMBL" id="NEZ55066.1"/>
    </source>
</evidence>
<gene>
    <name evidence="2" type="ORF">DXZ20_05110</name>
    <name evidence="3" type="ORF">DXZ20_19005</name>
    <name evidence="4" type="ORF">DXZ20_36120</name>
    <name evidence="5" type="ORF">DXZ20_37220</name>
</gene>
<evidence type="ECO:0000259" key="1">
    <source>
        <dbReference type="Pfam" id="PF13737"/>
    </source>
</evidence>
<comment type="caution">
    <text evidence="2">The sequence shown here is derived from an EMBL/GenBank/DDBJ whole genome shotgun (WGS) entry which is preliminary data.</text>
</comment>
<dbReference type="NCBIfam" id="NF033579">
    <property type="entry name" value="transpos_IS5_2"/>
    <property type="match status" value="1"/>
</dbReference>
<organism evidence="2 6">
    <name type="scientific">Adonisia turfae CCMR0081</name>
    <dbReference type="NCBI Taxonomy" id="2292702"/>
    <lineage>
        <taxon>Bacteria</taxon>
        <taxon>Bacillati</taxon>
        <taxon>Cyanobacteriota</taxon>
        <taxon>Adonisia</taxon>
        <taxon>Adonisia turfae</taxon>
    </lineage>
</organism>
<dbReference type="InterPro" id="IPR025668">
    <property type="entry name" value="Tnp_DDE_dom"/>
</dbReference>
<dbReference type="EMBL" id="QXHD01000004">
    <property type="protein sequence ID" value="NEZ55066.1"/>
    <property type="molecule type" value="Genomic_DNA"/>
</dbReference>
<dbReference type="InterPro" id="IPR053172">
    <property type="entry name" value="Tn903_transposase"/>
</dbReference>
<accession>A0A6M0RFQ2</accession>
<dbReference type="AlphaFoldDB" id="A0A6M0RFQ2"/>
<protein>
    <submittedName>
        <fullName evidence="2">IS5 family transposase</fullName>
    </submittedName>
</protein>
<evidence type="ECO:0000313" key="3">
    <source>
        <dbReference type="EMBL" id="NEZ57710.1"/>
    </source>
</evidence>
<reference evidence="2 6" key="1">
    <citation type="journal article" date="2020" name="Microb. Ecol.">
        <title>Ecogenomics of the Marine Benthic Filamentous Cyanobacterium Adonisia.</title>
        <authorList>
            <person name="Walter J.M."/>
            <person name="Coutinho F.H."/>
            <person name="Leomil L."/>
            <person name="Hargreaves P.I."/>
            <person name="Campeao M.E."/>
            <person name="Vieira V.V."/>
            <person name="Silva B.S."/>
            <person name="Fistarol G.O."/>
            <person name="Salomon P.S."/>
            <person name="Sawabe T."/>
            <person name="Mino S."/>
            <person name="Hosokawa M."/>
            <person name="Miyashita H."/>
            <person name="Maruyama F."/>
            <person name="van Verk M.C."/>
            <person name="Dutilh B.E."/>
            <person name="Thompson C.C."/>
            <person name="Thompson F.L."/>
        </authorList>
    </citation>
    <scope>NUCLEOTIDE SEQUENCE [LARGE SCALE GENOMIC DNA]</scope>
    <source>
        <strain evidence="2 6">CCMR0081</strain>
    </source>
</reference>
<dbReference type="RefSeq" id="WP_163696824.1">
    <property type="nucleotide sequence ID" value="NZ_QXHD01000004.1"/>
</dbReference>
<evidence type="ECO:0000313" key="4">
    <source>
        <dbReference type="EMBL" id="NEZ60969.1"/>
    </source>
</evidence>
<dbReference type="Pfam" id="PF13737">
    <property type="entry name" value="DDE_Tnp_1_5"/>
    <property type="match status" value="1"/>
</dbReference>
<feature type="domain" description="Transposase DDE" evidence="1">
    <location>
        <begin position="19"/>
        <end position="129"/>
    </location>
</feature>
<keyword evidence="6" id="KW-1185">Reference proteome</keyword>
<dbReference type="EMBL" id="QXHD01000017">
    <property type="protein sequence ID" value="NEZ61176.1"/>
    <property type="molecule type" value="Genomic_DNA"/>
</dbReference>
<evidence type="ECO:0000313" key="6">
    <source>
        <dbReference type="Proteomes" id="UP000481033"/>
    </source>
</evidence>
<proteinExistence type="predicted"/>
<dbReference type="EMBL" id="QXHD01000004">
    <property type="protein sequence ID" value="NEZ60969.1"/>
    <property type="molecule type" value="Genomic_DNA"/>
</dbReference>
<dbReference type="PANTHER" id="PTHR34631:SF3">
    <property type="entry name" value="ISSOD12 TRANSPOSASE TNPA_ISSOD12"/>
    <property type="match status" value="1"/>
</dbReference>